<protein>
    <submittedName>
        <fullName evidence="1">Uncharacterized protein</fullName>
    </submittedName>
</protein>
<dbReference type="Proteomes" id="UP001233999">
    <property type="component" value="Unassembled WGS sequence"/>
</dbReference>
<comment type="caution">
    <text evidence="1">The sequence shown here is derived from an EMBL/GenBank/DDBJ whole genome shotgun (WGS) entry which is preliminary data.</text>
</comment>
<organism evidence="1 2">
    <name type="scientific">Diploptera punctata</name>
    <name type="common">Pacific beetle cockroach</name>
    <dbReference type="NCBI Taxonomy" id="6984"/>
    <lineage>
        <taxon>Eukaryota</taxon>
        <taxon>Metazoa</taxon>
        <taxon>Ecdysozoa</taxon>
        <taxon>Arthropoda</taxon>
        <taxon>Hexapoda</taxon>
        <taxon>Insecta</taxon>
        <taxon>Pterygota</taxon>
        <taxon>Neoptera</taxon>
        <taxon>Polyneoptera</taxon>
        <taxon>Dictyoptera</taxon>
        <taxon>Blattodea</taxon>
        <taxon>Blaberoidea</taxon>
        <taxon>Blaberidae</taxon>
        <taxon>Diplopterinae</taxon>
        <taxon>Diploptera</taxon>
    </lineage>
</organism>
<accession>A0AAD7ZCM5</accession>
<reference evidence="1" key="1">
    <citation type="journal article" date="2023" name="IScience">
        <title>Live-bearing cockroach genome reveals convergent evolutionary mechanisms linked to viviparity in insects and beyond.</title>
        <authorList>
            <person name="Fouks B."/>
            <person name="Harrison M.C."/>
            <person name="Mikhailova A.A."/>
            <person name="Marchal E."/>
            <person name="English S."/>
            <person name="Carruthers M."/>
            <person name="Jennings E.C."/>
            <person name="Chiamaka E.L."/>
            <person name="Frigard R.A."/>
            <person name="Pippel M."/>
            <person name="Attardo G.M."/>
            <person name="Benoit J.B."/>
            <person name="Bornberg-Bauer E."/>
            <person name="Tobe S.S."/>
        </authorList>
    </citation>
    <scope>NUCLEOTIDE SEQUENCE</scope>
    <source>
        <strain evidence="1">Stay&amp;Tobe</strain>
    </source>
</reference>
<reference evidence="1" key="2">
    <citation type="submission" date="2023-05" db="EMBL/GenBank/DDBJ databases">
        <authorList>
            <person name="Fouks B."/>
        </authorList>
    </citation>
    <scope>NUCLEOTIDE SEQUENCE</scope>
    <source>
        <strain evidence="1">Stay&amp;Tobe</strain>
        <tissue evidence="1">Testes</tissue>
    </source>
</reference>
<evidence type="ECO:0000313" key="2">
    <source>
        <dbReference type="Proteomes" id="UP001233999"/>
    </source>
</evidence>
<sequence>TTLGADVQKNGNKAIFTNFFSETHKCIGIQKRIRRTTNHNFFHNITQQHYFRNNKIHINLTNFRNYSFSGEAFKELSQSTNFDSFVKISERSSKLSTTFSRGRYILEKNAMQSQAISRSGLIRYHPNADFLDTRKIHIFRSQFIFQNVECAQLLFKQMEDESVLVISDFFGLIDEIV</sequence>
<dbReference type="AlphaFoldDB" id="A0AAD7ZCM5"/>
<keyword evidence="2" id="KW-1185">Reference proteome</keyword>
<feature type="non-terminal residue" evidence="1">
    <location>
        <position position="1"/>
    </location>
</feature>
<feature type="non-terminal residue" evidence="1">
    <location>
        <position position="177"/>
    </location>
</feature>
<evidence type="ECO:0000313" key="1">
    <source>
        <dbReference type="EMBL" id="KAJ9577846.1"/>
    </source>
</evidence>
<name>A0AAD7ZCM5_DIPPU</name>
<gene>
    <name evidence="1" type="ORF">L9F63_025293</name>
</gene>
<proteinExistence type="predicted"/>
<dbReference type="EMBL" id="JASPKZ010009315">
    <property type="protein sequence ID" value="KAJ9577846.1"/>
    <property type="molecule type" value="Genomic_DNA"/>
</dbReference>